<proteinExistence type="predicted"/>
<protein>
    <submittedName>
        <fullName evidence="3">ATPase</fullName>
    </submittedName>
</protein>
<dbReference type="PANTHER" id="PTHR34704:SF1">
    <property type="entry name" value="ATPASE"/>
    <property type="match status" value="1"/>
</dbReference>
<dbReference type="InterPro" id="IPR036390">
    <property type="entry name" value="WH_DNA-bd_sf"/>
</dbReference>
<dbReference type="STRING" id="28892.Metli_0775"/>
<dbReference type="InterPro" id="IPR011335">
    <property type="entry name" value="Restrct_endonuc-II-like"/>
</dbReference>
<dbReference type="SUPFAM" id="SSF52540">
    <property type="entry name" value="P-loop containing nucleoside triphosphate hydrolases"/>
    <property type="match status" value="1"/>
</dbReference>
<evidence type="ECO:0000313" key="3">
    <source>
        <dbReference type="EMBL" id="EJG06738.1"/>
    </source>
</evidence>
<dbReference type="HOGENOM" id="CLU_041137_3_0_2"/>
<feature type="domain" description="ATPase" evidence="1">
    <location>
        <begin position="4"/>
        <end position="201"/>
    </location>
</feature>
<sequence length="462" mass="54009">MSAFLGRERELTHLHERYRSESAEFIVLYGRRRIGKSELIDQFLHTTAGIHLIAREESKNLQLRKFSRDLGAYFQDPFLQKNGFSDWDSFFEYLIQHAGSRIVIAIDEFPYLIKEDPSLPSMLQEYWDTRLKNTRIFLILSGSSISMMESATMEYGSPLFGRRTGQILLQPLRFVHVLDYLGEMKKAVEFYAVFGGTPAYLMAADPDRDIQENIEEKVMREDSFLFRDVEFVLRTELVEPRYYFSILFSLAQGNHSIGLVCNDTGLSKSIVNKYLSILIDLKLVYRRIPVTEGYKSRKGLYFLSDNLFDFWFSFVNPHLDALERGNARLIADHYVRPHFARYVGKHFEDMVMDLFDHFNRRALLPFVFTRIGSWWHRGEEIDIVCLAEDPHHILFCECKWQDDVDAAEIFSELQRKASLVSWHNDRRSEHFCVVARSFSRRGDCACFDLEDLAALVRRAAQG</sequence>
<dbReference type="InterPro" id="IPR004256">
    <property type="entry name" value="DUF234"/>
</dbReference>
<dbReference type="Pfam" id="PF01637">
    <property type="entry name" value="ATPase_2"/>
    <property type="match status" value="1"/>
</dbReference>
<dbReference type="GO" id="GO:0005524">
    <property type="term" value="F:ATP binding"/>
    <property type="evidence" value="ECO:0007669"/>
    <property type="project" value="InterPro"/>
</dbReference>
<dbReference type="SUPFAM" id="SSF52980">
    <property type="entry name" value="Restriction endonuclease-like"/>
    <property type="match status" value="1"/>
</dbReference>
<dbReference type="Pfam" id="PF03008">
    <property type="entry name" value="DUF234"/>
    <property type="match status" value="1"/>
</dbReference>
<keyword evidence="4" id="KW-1185">Reference proteome</keyword>
<dbReference type="Proteomes" id="UP000005095">
    <property type="component" value="Chromosome"/>
</dbReference>
<dbReference type="InterPro" id="IPR011579">
    <property type="entry name" value="ATPase_dom"/>
</dbReference>
<gene>
    <name evidence="3" type="ORF">Metli_0775</name>
</gene>
<dbReference type="Gene3D" id="3.40.50.300">
    <property type="entry name" value="P-loop containing nucleotide triphosphate hydrolases"/>
    <property type="match status" value="1"/>
</dbReference>
<evidence type="ECO:0000259" key="2">
    <source>
        <dbReference type="Pfam" id="PF03008"/>
    </source>
</evidence>
<dbReference type="SUPFAM" id="SSF46785">
    <property type="entry name" value="Winged helix' DNA-binding domain"/>
    <property type="match status" value="1"/>
</dbReference>
<dbReference type="PATRIC" id="fig|28892.9.peg.828"/>
<dbReference type="AlphaFoldDB" id="J1AP95"/>
<dbReference type="EMBL" id="CM001555">
    <property type="protein sequence ID" value="EJG06738.1"/>
    <property type="molecule type" value="Genomic_DNA"/>
</dbReference>
<dbReference type="RefSeq" id="WP_004038198.1">
    <property type="nucleotide sequence ID" value="NZ_CM001555.1"/>
</dbReference>
<dbReference type="InterPro" id="IPR027417">
    <property type="entry name" value="P-loop_NTPase"/>
</dbReference>
<reference evidence="3 4" key="1">
    <citation type="submission" date="2011-08" db="EMBL/GenBank/DDBJ databases">
        <title>The complete genome of Methanofollis liminatans DSM 4140.</title>
        <authorList>
            <consortium name="US DOE Joint Genome Institute (JGI-PGF)"/>
            <person name="Lucas S."/>
            <person name="Han J."/>
            <person name="Lapidus A."/>
            <person name="Bruce D."/>
            <person name="Goodwin L."/>
            <person name="Pitluck S."/>
            <person name="Peters L."/>
            <person name="Kyrpides N."/>
            <person name="Mavromatis K."/>
            <person name="Ivanova N."/>
            <person name="Mikhailova N."/>
            <person name="Lu M."/>
            <person name="Detter J.C."/>
            <person name="Tapia R."/>
            <person name="Han C."/>
            <person name="Land M."/>
            <person name="Hauser L."/>
            <person name="Markowitz V."/>
            <person name="Cheng J.-F."/>
            <person name="Hugenholtz P."/>
            <person name="Woyke T."/>
            <person name="Wu D."/>
            <person name="Spring S."/>
            <person name="Schuler E."/>
            <person name="Brambilla E."/>
            <person name="Klenk H.-P."/>
            <person name="Eisen J.A."/>
        </authorList>
    </citation>
    <scope>NUCLEOTIDE SEQUENCE [LARGE SCALE GENOMIC DNA]</scope>
    <source>
        <strain evidence="3 4">DSM 4140</strain>
    </source>
</reference>
<name>J1AP95_9EURY</name>
<dbReference type="OrthoDB" id="132045at2157"/>
<dbReference type="PANTHER" id="PTHR34704">
    <property type="entry name" value="ATPASE"/>
    <property type="match status" value="1"/>
</dbReference>
<evidence type="ECO:0000259" key="1">
    <source>
        <dbReference type="Pfam" id="PF01637"/>
    </source>
</evidence>
<feature type="domain" description="DUF234" evidence="2">
    <location>
        <begin position="311"/>
        <end position="405"/>
    </location>
</feature>
<evidence type="ECO:0000313" key="4">
    <source>
        <dbReference type="Proteomes" id="UP000005095"/>
    </source>
</evidence>
<organism evidence="3 4">
    <name type="scientific">Methanofollis liminatans DSM 4140</name>
    <dbReference type="NCBI Taxonomy" id="28892"/>
    <lineage>
        <taxon>Archaea</taxon>
        <taxon>Methanobacteriati</taxon>
        <taxon>Methanobacteriota</taxon>
        <taxon>Stenosarchaea group</taxon>
        <taxon>Methanomicrobia</taxon>
        <taxon>Methanomicrobiales</taxon>
        <taxon>Methanomicrobiaceae</taxon>
        <taxon>Methanofollis</taxon>
    </lineage>
</organism>
<accession>J1AP95</accession>